<reference evidence="1 2" key="1">
    <citation type="submission" date="2019-02" db="EMBL/GenBank/DDBJ databases">
        <title>Deep-cultivation of Planctomycetes and their phenomic and genomic characterization uncovers novel biology.</title>
        <authorList>
            <person name="Wiegand S."/>
            <person name="Jogler M."/>
            <person name="Boedeker C."/>
            <person name="Pinto D."/>
            <person name="Vollmers J."/>
            <person name="Rivas-Marin E."/>
            <person name="Kohn T."/>
            <person name="Peeters S.H."/>
            <person name="Heuer A."/>
            <person name="Rast P."/>
            <person name="Oberbeckmann S."/>
            <person name="Bunk B."/>
            <person name="Jeske O."/>
            <person name="Meyerdierks A."/>
            <person name="Storesund J.E."/>
            <person name="Kallscheuer N."/>
            <person name="Luecker S."/>
            <person name="Lage O.M."/>
            <person name="Pohl T."/>
            <person name="Merkel B.J."/>
            <person name="Hornburger P."/>
            <person name="Mueller R.-W."/>
            <person name="Bruemmer F."/>
            <person name="Labrenz M."/>
            <person name="Spormann A.M."/>
            <person name="Op Den Camp H."/>
            <person name="Overmann J."/>
            <person name="Amann R."/>
            <person name="Jetten M.S.M."/>
            <person name="Mascher T."/>
            <person name="Medema M.H."/>
            <person name="Devos D.P."/>
            <person name="Kaster A.-K."/>
            <person name="Ovreas L."/>
            <person name="Rohde M."/>
            <person name="Galperin M.Y."/>
            <person name="Jogler C."/>
        </authorList>
    </citation>
    <scope>NUCLEOTIDE SEQUENCE [LARGE SCALE GENOMIC DNA]</scope>
    <source>
        <strain evidence="1 2">Poly51</strain>
    </source>
</reference>
<keyword evidence="2" id="KW-1185">Reference proteome</keyword>
<accession>A0A5C6F4N7</accession>
<sequence>MPRSGGEADKIGNHYESVWTVDALINLHRGRYSEMEIESFGEDSAGVEFQAKTESGTVEFHSLKRQTQATEWSITVLTRPDRSTGRSILGDLAEKLDRHPSARLKFISATGANQLRELVDRARNVADASEFRSVLSEKLSNQFNVMVRNLTGGDEAHCLSILKAIEEIPRGHDDLIRSVDQRIEEYFHRNNGDEMIPAGLRRELAEFAIRNLGRKLDTADVRHHVESLGYSVRDWKNNKGIRDLQKSTNESYLSVAEAELINGGSIARSETEVVLGHFIRSECRGVLVKAPAGFGKSCLIAQVVSGLVEKEIECLCIRMDNFQPCQTTRQVGKQLDLPDSPARILAGIADGDACVLVVDQLDAMSLVSGRHSSMWDVFQRLLDEVASYQNMHLLLACRDFDLEHDARLRGLANKLSGFEQVAIEKLTREQINESIALAGHEKVGLSDRQYEILSCPFHLLLFLEGDPAKPFSTSLELYNEFWDRKRFKLKERLGREAAWDEVIEYLTRRMSQDQLLFAPSIGIDQFSDDVKAMVSEHVLVRSGESLRFFHESFFDYAFARHFCRSGDSIVDLLESSEQHLFRRSQVRQILAFRRGSDRQRYLADLKELLESEKVRFHIKRMVASTLGQIADPQRDEWQIIEPYFLETDLSRYVSVACRGHVGWFDVLNDHGYLKNWLASSESIWSNSATWILESSDLHDDRSEQIAALIAPYRGKGGDWQTRLHRIMSWGIAHKSKAMSDIYHAMIRDGSYDDYQSPTSGDSDFWTQHHNAEKESPRFLIDVLATWFEKTATECNDGKSDKFMDRCKLNHSRSGTTIIAKAGQDEPTYFAQRMLPIVRDVVLQSLDTTRKDGRDRAWPYITGRTDYFDIDDVTLDQLAASLGHLAKEKPELLREIVGDLPATNSGTFAYLLLRAWTENAGEFADECAEYVLRNESRLDIGSGGRISCMALIAISPHCSDENLDAIESFINGYCDAHERRTPQIRGRDELYLLRCLDADRTSEATKMRIETLERKFPDLPKQSFSSVESFGWSAEKSSIPEEKTSLLKDEEAFRSDVQKSIKNAAVSIAHADLSDIDTGTLLNEARTGTEDMRRKLASVYAHNIDNEHVGEQCQQSLVAFYDDSSEEVRQRVGMAFSGLSGEFLREHEASLLTFIASTSFETDPESLLRSMEQSSVELPEVTCAAAERVLSFLGEEGTHIAYHGSMIARSISKLVVRQYEQTKSETMKVRCLDLIDKMERVGYMGISDELSRLER</sequence>
<comment type="caution">
    <text evidence="1">The sequence shown here is derived from an EMBL/GenBank/DDBJ whole genome shotgun (WGS) entry which is preliminary data.</text>
</comment>
<dbReference type="EMBL" id="SJPW01000004">
    <property type="protein sequence ID" value="TWU54779.1"/>
    <property type="molecule type" value="Genomic_DNA"/>
</dbReference>
<evidence type="ECO:0008006" key="3">
    <source>
        <dbReference type="Google" id="ProtNLM"/>
    </source>
</evidence>
<evidence type="ECO:0000313" key="1">
    <source>
        <dbReference type="EMBL" id="TWU54779.1"/>
    </source>
</evidence>
<gene>
    <name evidence="1" type="ORF">Poly51_34980</name>
</gene>
<dbReference type="InterPro" id="IPR027417">
    <property type="entry name" value="P-loop_NTPase"/>
</dbReference>
<dbReference type="SUPFAM" id="SSF52540">
    <property type="entry name" value="P-loop containing nucleoside triphosphate hydrolases"/>
    <property type="match status" value="1"/>
</dbReference>
<dbReference type="AlphaFoldDB" id="A0A5C6F4N7"/>
<dbReference type="Proteomes" id="UP000318288">
    <property type="component" value="Unassembled WGS sequence"/>
</dbReference>
<dbReference type="RefSeq" id="WP_146458934.1">
    <property type="nucleotide sequence ID" value="NZ_SJPW01000004.1"/>
</dbReference>
<evidence type="ECO:0000313" key="2">
    <source>
        <dbReference type="Proteomes" id="UP000318288"/>
    </source>
</evidence>
<name>A0A5C6F4N7_9BACT</name>
<organism evidence="1 2">
    <name type="scientific">Rubripirellula tenax</name>
    <dbReference type="NCBI Taxonomy" id="2528015"/>
    <lineage>
        <taxon>Bacteria</taxon>
        <taxon>Pseudomonadati</taxon>
        <taxon>Planctomycetota</taxon>
        <taxon>Planctomycetia</taxon>
        <taxon>Pirellulales</taxon>
        <taxon>Pirellulaceae</taxon>
        <taxon>Rubripirellula</taxon>
    </lineage>
</organism>
<dbReference type="OrthoDB" id="219466at2"/>
<protein>
    <recommendedName>
        <fullName evidence="3">NACHT domain protein</fullName>
    </recommendedName>
</protein>
<proteinExistence type="predicted"/>